<dbReference type="Gene3D" id="3.10.20.90">
    <property type="entry name" value="Phosphatidylinositol 3-kinase Catalytic Subunit, Chain A, domain 1"/>
    <property type="match status" value="1"/>
</dbReference>
<accession>A0A7L1YLX6</accession>
<dbReference type="AlphaFoldDB" id="A0A7L1YLX6"/>
<feature type="region of interest" description="Disordered" evidence="1">
    <location>
        <begin position="515"/>
        <end position="536"/>
    </location>
</feature>
<dbReference type="InterPro" id="IPR019025">
    <property type="entry name" value="Cordon-bleu_ubiquitin_domain"/>
</dbReference>
<evidence type="ECO:0000259" key="2">
    <source>
        <dbReference type="Pfam" id="PF09469"/>
    </source>
</evidence>
<organism evidence="3 4">
    <name type="scientific">Scytalopus superciliaris</name>
    <dbReference type="NCBI Taxonomy" id="312124"/>
    <lineage>
        <taxon>Eukaryota</taxon>
        <taxon>Metazoa</taxon>
        <taxon>Chordata</taxon>
        <taxon>Craniata</taxon>
        <taxon>Vertebrata</taxon>
        <taxon>Euteleostomi</taxon>
        <taxon>Archelosauria</taxon>
        <taxon>Archosauria</taxon>
        <taxon>Dinosauria</taxon>
        <taxon>Saurischia</taxon>
        <taxon>Theropoda</taxon>
        <taxon>Coelurosauria</taxon>
        <taxon>Aves</taxon>
        <taxon>Neognathae</taxon>
        <taxon>Neoaves</taxon>
        <taxon>Telluraves</taxon>
        <taxon>Australaves</taxon>
        <taxon>Passeriformes</taxon>
        <taxon>Rhinocryptidae</taxon>
        <taxon>Scytalopus</taxon>
    </lineage>
</organism>
<feature type="domain" description="Cordon-bleu ubiquitin-like" evidence="2">
    <location>
        <begin position="119"/>
        <end position="205"/>
    </location>
</feature>
<feature type="region of interest" description="Disordered" evidence="1">
    <location>
        <begin position="246"/>
        <end position="496"/>
    </location>
</feature>
<feature type="region of interest" description="Disordered" evidence="1">
    <location>
        <begin position="809"/>
        <end position="835"/>
    </location>
</feature>
<feature type="compositionally biased region" description="Polar residues" evidence="1">
    <location>
        <begin position="1000"/>
        <end position="1011"/>
    </location>
</feature>
<keyword evidence="4" id="KW-1185">Reference proteome</keyword>
<evidence type="ECO:0000313" key="3">
    <source>
        <dbReference type="EMBL" id="NXP23685.1"/>
    </source>
</evidence>
<feature type="compositionally biased region" description="Polar residues" evidence="1">
    <location>
        <begin position="297"/>
        <end position="309"/>
    </location>
</feature>
<dbReference type="Pfam" id="PF09469">
    <property type="entry name" value="Cobl"/>
    <property type="match status" value="1"/>
</dbReference>
<feature type="compositionally biased region" description="Polar residues" evidence="1">
    <location>
        <begin position="266"/>
        <end position="281"/>
    </location>
</feature>
<feature type="compositionally biased region" description="Basic and acidic residues" evidence="1">
    <location>
        <begin position="694"/>
        <end position="712"/>
    </location>
</feature>
<reference evidence="3 4" key="1">
    <citation type="submission" date="2019-09" db="EMBL/GenBank/DDBJ databases">
        <title>Bird 10,000 Genomes (B10K) Project - Family phase.</title>
        <authorList>
            <person name="Zhang G."/>
        </authorList>
    </citation>
    <scope>NUCLEOTIDE SEQUENCE [LARGE SCALE GENOMIC DNA]</scope>
    <source>
        <strain evidence="3">B10K-DU-002-46</strain>
        <tissue evidence="3">Muscle</tissue>
    </source>
</reference>
<protein>
    <submittedName>
        <fullName evidence="3">COBL1 protein</fullName>
    </submittedName>
</protein>
<feature type="compositionally biased region" description="Polar residues" evidence="1">
    <location>
        <begin position="370"/>
        <end position="385"/>
    </location>
</feature>
<dbReference type="EMBL" id="VXBX01005472">
    <property type="protein sequence ID" value="NXP23685.1"/>
    <property type="molecule type" value="Genomic_DNA"/>
</dbReference>
<feature type="compositionally biased region" description="Low complexity" evidence="1">
    <location>
        <begin position="1021"/>
        <end position="1034"/>
    </location>
</feature>
<dbReference type="GO" id="GO:0003785">
    <property type="term" value="F:actin monomer binding"/>
    <property type="evidence" value="ECO:0007669"/>
    <property type="project" value="InterPro"/>
</dbReference>
<sequence length="1146" mass="126158">RKTKAPPPPSEATPIAVSPFDNTESTNLIMEQKENIIDKDIELSVILPGDVIKYTTVNGRKPMMDLLIFLCAQYRLNPSSYTIELVSAENSQIKFKPNTPVGMLEVEKVILKQKQIDKKKPAPVIPEQTIRVVINYKKTQKTVVRVSPHSPLQDLIPIICSKCEFDPSQTLLLKNYQSQEPLDVTKSLNDLGLKELYAMDISRATSPVDLNLPSLQDSYQSENIDVLKEKENKGFFSFFQRNRKKRDQVNAPATPLMSKPRPAFITKSNTVSKQYDSNTLPSEMPKKRRAPLPPMPNSRSAPQELSQAQVRPASHIVKSNSFNRSEQAPPGLARKGSLPLSDTAAVNSSLRRMKRKAPSPPSRAPEDQSESSNEPVTETTESASTKVEGRGTEMQPETGVRSSEYNLEEIDEREEISGQQREDSESTSTSPRTGEVTAAFSSAEVPLENEKTDPALSDPVPGSVSSDNLQSFKEEKQENMSTDGKGLQTKISSEDAGFENNRKLKILDQNKTNGEYNTKLLPTTEEGKELQTAEIKPVDFRENNKLEDDRLSNCQACKNDISVSHRNYPQLMSEKQDDKTNQTSLDTVKTQDVAIQTGPSDGNLGRTTQKEITVPQGVESSTFRELVSQHNTDTNNPLLQVMHGTQQEDEDTSVEQSLETQEVTHEKVILIKDQSPICINGSSYFASPETMTKTPDDSSVKGHPFYRQDTRPKPKPANEITRDYIPKIGMTTYKIVPPKFLEIMKNWESEVPSDHKDQEVSVLEDSLKHEDPREFIAQAEIPPLSKSVGHLQVGSQNEAAAANDLLQRVNSSSEHTVTPGAEITPESSQMEKESFKQRVPLMLSLDNTSASSETQDKSNALSPTAKPTSFYLQMQRRASGHYVTSAVAKSTVCGPNSIQNEAKNSEMGKKVSSSDSTSLALPKISISSPPADEEKLDDGKNMESSPSPVKSNKPLIFPSYPPAPLNLKTLRTFAVPKPYSSSRPSPFALAVSSAVKRSQSFNKTRTITSQAPREELPVELSSATSAAEFSSATSMPQVKSPSLQTVTAGPQNNLIDKKGSNVNSEQKSQAQSGASTDHPPPVTKRQTVMTFPRSDPEQIHQSLLAAIRSGEAAAKLKRVGPPSNTIAVNGRARLNPLYSTEAKANH</sequence>
<feature type="compositionally biased region" description="Basic and acidic residues" evidence="1">
    <location>
        <begin position="525"/>
        <end position="536"/>
    </location>
</feature>
<dbReference type="Proteomes" id="UP000580825">
    <property type="component" value="Unassembled WGS sequence"/>
</dbReference>
<feature type="non-terminal residue" evidence="3">
    <location>
        <position position="1"/>
    </location>
</feature>
<dbReference type="CDD" id="cd21801">
    <property type="entry name" value="WH2_Wc_Cobl"/>
    <property type="match status" value="1"/>
</dbReference>
<dbReference type="InterPro" id="IPR039895">
    <property type="entry name" value="COBL-like"/>
</dbReference>
<feature type="region of interest" description="Disordered" evidence="1">
    <location>
        <begin position="895"/>
        <end position="955"/>
    </location>
</feature>
<feature type="compositionally biased region" description="Polar residues" evidence="1">
    <location>
        <begin position="1035"/>
        <end position="1075"/>
    </location>
</feature>
<evidence type="ECO:0000256" key="1">
    <source>
        <dbReference type="SAM" id="MobiDB-lite"/>
    </source>
</evidence>
<gene>
    <name evidence="3" type="primary">Cobll1</name>
    <name evidence="3" type="ORF">SCYSUP_R03097</name>
</gene>
<proteinExistence type="predicted"/>
<feature type="region of interest" description="Disordered" evidence="1">
    <location>
        <begin position="1000"/>
        <end position="1085"/>
    </location>
</feature>
<dbReference type="PANTHER" id="PTHR21557">
    <property type="entry name" value="CORDON-BLEU"/>
    <property type="match status" value="1"/>
</dbReference>
<feature type="non-terminal residue" evidence="3">
    <location>
        <position position="1146"/>
    </location>
</feature>
<comment type="caution">
    <text evidence="3">The sequence shown here is derived from an EMBL/GenBank/DDBJ whole genome shotgun (WGS) entry which is preliminary data.</text>
</comment>
<name>A0A7L1YLX6_9PASS</name>
<evidence type="ECO:0000313" key="4">
    <source>
        <dbReference type="Proteomes" id="UP000580825"/>
    </source>
</evidence>
<feature type="region of interest" description="Disordered" evidence="1">
    <location>
        <begin position="689"/>
        <end position="719"/>
    </location>
</feature>
<dbReference type="PANTHER" id="PTHR21557:SF2">
    <property type="entry name" value="CORDON-BLEU PROTEIN-LIKE 1"/>
    <property type="match status" value="1"/>
</dbReference>
<feature type="compositionally biased region" description="Polar residues" evidence="1">
    <location>
        <begin position="317"/>
        <end position="326"/>
    </location>
</feature>